<evidence type="ECO:0000313" key="3">
    <source>
        <dbReference type="EMBL" id="GGD30540.1"/>
    </source>
</evidence>
<protein>
    <submittedName>
        <fullName evidence="3">Arylamine N-acetyltransferase</fullName>
    </submittedName>
</protein>
<dbReference type="Proteomes" id="UP000633205">
    <property type="component" value="Unassembled WGS sequence"/>
</dbReference>
<dbReference type="SUPFAM" id="SSF54001">
    <property type="entry name" value="Cysteine proteinases"/>
    <property type="match status" value="1"/>
</dbReference>
<proteinExistence type="inferred from homology"/>
<reference evidence="3" key="2">
    <citation type="submission" date="2020-09" db="EMBL/GenBank/DDBJ databases">
        <authorList>
            <person name="Sun Q."/>
            <person name="Zhou Y."/>
        </authorList>
    </citation>
    <scope>NUCLEOTIDE SEQUENCE</scope>
    <source>
        <strain evidence="3">CGMCC 1.15152</strain>
    </source>
</reference>
<comment type="caution">
    <text evidence="3">The sequence shown here is derived from an EMBL/GenBank/DDBJ whole genome shotgun (WGS) entry which is preliminary data.</text>
</comment>
<name>A0A917DD80_9MICO</name>
<organism evidence="3 4">
    <name type="scientific">Microbacterium faecale</name>
    <dbReference type="NCBI Taxonomy" id="1804630"/>
    <lineage>
        <taxon>Bacteria</taxon>
        <taxon>Bacillati</taxon>
        <taxon>Actinomycetota</taxon>
        <taxon>Actinomycetes</taxon>
        <taxon>Micrococcales</taxon>
        <taxon>Microbacteriaceae</taxon>
        <taxon>Microbacterium</taxon>
    </lineage>
</organism>
<evidence type="ECO:0000313" key="4">
    <source>
        <dbReference type="Proteomes" id="UP000633205"/>
    </source>
</evidence>
<keyword evidence="4" id="KW-1185">Reference proteome</keyword>
<sequence>MTQLDLDSYLDRIGYAGSLDPTPRVLDEVIAHHTNAIPFENLDPFLGTPNRIDLESLQRKLVSGGRGGYCFEHNLLLRAVLLRLGFDVTGLSARVRWGMPDDAVTPRSHMLLRVRAEGEERIADVGFGGMVLTTSLALRSGDEQPTPLEPFRLVADGDEFTLQTFVAGEWRSLYRFDLQPQLPIDYEASNWYTSTAPESKFVTALIAARATPDRRHALAGRRLTTRVVGQPPEQRILGNADELRDALTELFRIDTSALDLDAAFAKADPPA</sequence>
<dbReference type="EMBL" id="BMHO01000001">
    <property type="protein sequence ID" value="GGD30540.1"/>
    <property type="molecule type" value="Genomic_DNA"/>
</dbReference>
<evidence type="ECO:0000256" key="2">
    <source>
        <dbReference type="RuleBase" id="RU003452"/>
    </source>
</evidence>
<dbReference type="RefSeq" id="WP_229730937.1">
    <property type="nucleotide sequence ID" value="NZ_BMHO01000001.1"/>
</dbReference>
<comment type="similarity">
    <text evidence="1 2">Belongs to the arylamine N-acetyltransferase family.</text>
</comment>
<dbReference type="GO" id="GO:0016407">
    <property type="term" value="F:acetyltransferase activity"/>
    <property type="evidence" value="ECO:0007669"/>
    <property type="project" value="InterPro"/>
</dbReference>
<dbReference type="Gene3D" id="3.30.2140.10">
    <property type="entry name" value="Arylamine N-acetyltransferase"/>
    <property type="match status" value="1"/>
</dbReference>
<dbReference type="PANTHER" id="PTHR11786:SF0">
    <property type="entry name" value="ARYLAMINE N-ACETYLTRANSFERASE 4-RELATED"/>
    <property type="match status" value="1"/>
</dbReference>
<dbReference type="PRINTS" id="PR01543">
    <property type="entry name" value="ANATRNSFRASE"/>
</dbReference>
<evidence type="ECO:0000256" key="1">
    <source>
        <dbReference type="ARBA" id="ARBA00006547"/>
    </source>
</evidence>
<gene>
    <name evidence="3" type="primary">nat</name>
    <name evidence="3" type="ORF">GCM10010915_08540</name>
</gene>
<dbReference type="InterPro" id="IPR038765">
    <property type="entry name" value="Papain-like_cys_pep_sf"/>
</dbReference>
<dbReference type="PANTHER" id="PTHR11786">
    <property type="entry name" value="N-HYDROXYARYLAMINE O-ACETYLTRANSFERASE"/>
    <property type="match status" value="1"/>
</dbReference>
<dbReference type="InterPro" id="IPR001447">
    <property type="entry name" value="Arylamine_N-AcTrfase"/>
</dbReference>
<reference evidence="3" key="1">
    <citation type="journal article" date="2014" name="Int. J. Syst. Evol. Microbiol.">
        <title>Complete genome sequence of Corynebacterium casei LMG S-19264T (=DSM 44701T), isolated from a smear-ripened cheese.</title>
        <authorList>
            <consortium name="US DOE Joint Genome Institute (JGI-PGF)"/>
            <person name="Walter F."/>
            <person name="Albersmeier A."/>
            <person name="Kalinowski J."/>
            <person name="Ruckert C."/>
        </authorList>
    </citation>
    <scope>NUCLEOTIDE SEQUENCE</scope>
    <source>
        <strain evidence="3">CGMCC 1.15152</strain>
    </source>
</reference>
<dbReference type="Pfam" id="PF00797">
    <property type="entry name" value="Acetyltransf_2"/>
    <property type="match status" value="1"/>
</dbReference>
<dbReference type="Gene3D" id="2.40.128.150">
    <property type="entry name" value="Cysteine proteinases"/>
    <property type="match status" value="1"/>
</dbReference>
<accession>A0A917DD80</accession>
<dbReference type="AlphaFoldDB" id="A0A917DD80"/>